<dbReference type="CTD" id="9815340"/>
<name>A0A6A5HPK0_CAERE</name>
<protein>
    <submittedName>
        <fullName evidence="2">Uncharacterized protein</fullName>
    </submittedName>
</protein>
<evidence type="ECO:0000256" key="1">
    <source>
        <dbReference type="SAM" id="MobiDB-lite"/>
    </source>
</evidence>
<dbReference type="Proteomes" id="UP000483820">
    <property type="component" value="Chromosome I"/>
</dbReference>
<reference evidence="2 3" key="1">
    <citation type="submission" date="2019-12" db="EMBL/GenBank/DDBJ databases">
        <title>Chromosome-level assembly of the Caenorhabditis remanei genome.</title>
        <authorList>
            <person name="Teterina A.A."/>
            <person name="Willis J.H."/>
            <person name="Phillips P.C."/>
        </authorList>
    </citation>
    <scope>NUCLEOTIDE SEQUENCE [LARGE SCALE GENOMIC DNA]</scope>
    <source>
        <strain evidence="2 3">PX506</strain>
        <tissue evidence="2">Whole organism</tissue>
    </source>
</reference>
<accession>A0A6A5HPK0</accession>
<feature type="region of interest" description="Disordered" evidence="1">
    <location>
        <begin position="63"/>
        <end position="91"/>
    </location>
</feature>
<organism evidence="2 3">
    <name type="scientific">Caenorhabditis remanei</name>
    <name type="common">Caenorhabditis vulgaris</name>
    <dbReference type="NCBI Taxonomy" id="31234"/>
    <lineage>
        <taxon>Eukaryota</taxon>
        <taxon>Metazoa</taxon>
        <taxon>Ecdysozoa</taxon>
        <taxon>Nematoda</taxon>
        <taxon>Chromadorea</taxon>
        <taxon>Rhabditida</taxon>
        <taxon>Rhabditina</taxon>
        <taxon>Rhabditomorpha</taxon>
        <taxon>Rhabditoidea</taxon>
        <taxon>Rhabditidae</taxon>
        <taxon>Peloderinae</taxon>
        <taxon>Caenorhabditis</taxon>
    </lineage>
</organism>
<sequence length="318" mass="35881">MIPKFRKFFKSNKTCNEEERSRIENRTNQYQLSSIINQNGVDCRSGARGMEKRNIAFSGIQHGHSFIDDNDDEPPPLMRNSDSRPAPHWLDGPRDSAVLPDIIASTYSDYSDEADYAMKQMLAILETLNPVEDNNMELFGNSLKAIEFRLPFDLILNEDNNPDWQAIRQKLLTDSMKLTTSSESSDRPGLSNVQMSAVFDAIPFLFDAVACNHELKNFQNTLSMIVLIAMTGNSMIRRQSINAIQALMERSMLSQDFMRDGIVPGLFHIYQSGVGAFQSSDLRMECVQATTTLAYAMKLLINCTVTRVIMSQRSLPPS</sequence>
<dbReference type="KEGG" id="crq:GCK72_000005"/>
<gene>
    <name evidence="2" type="ORF">GCK72_000005</name>
</gene>
<evidence type="ECO:0000313" key="2">
    <source>
        <dbReference type="EMBL" id="KAF1768193.1"/>
    </source>
</evidence>
<dbReference type="RefSeq" id="XP_053590863.1">
    <property type="nucleotide sequence ID" value="XM_053722218.1"/>
</dbReference>
<dbReference type="AlphaFoldDB" id="A0A6A5HPK0"/>
<dbReference type="EMBL" id="WUAV01000001">
    <property type="protein sequence ID" value="KAF1768193.1"/>
    <property type="molecule type" value="Genomic_DNA"/>
</dbReference>
<evidence type="ECO:0000313" key="3">
    <source>
        <dbReference type="Proteomes" id="UP000483820"/>
    </source>
</evidence>
<dbReference type="GeneID" id="9815340"/>
<proteinExistence type="predicted"/>
<comment type="caution">
    <text evidence="2">The sequence shown here is derived from an EMBL/GenBank/DDBJ whole genome shotgun (WGS) entry which is preliminary data.</text>
</comment>